<organism evidence="1 2">
    <name type="scientific">Bradyrhizobium barranii subsp. apii</name>
    <dbReference type="NCBI Taxonomy" id="2819348"/>
    <lineage>
        <taxon>Bacteria</taxon>
        <taxon>Pseudomonadati</taxon>
        <taxon>Pseudomonadota</taxon>
        <taxon>Alphaproteobacteria</taxon>
        <taxon>Hyphomicrobiales</taxon>
        <taxon>Nitrobacteraceae</taxon>
        <taxon>Bradyrhizobium</taxon>
        <taxon>Bradyrhizobium barranii</taxon>
    </lineage>
</organism>
<accession>A0A8T5VM94</accession>
<evidence type="ECO:0000313" key="1">
    <source>
        <dbReference type="EMBL" id="UPT91259.1"/>
    </source>
</evidence>
<evidence type="ECO:0000313" key="2">
    <source>
        <dbReference type="Proteomes" id="UP000551709"/>
    </source>
</evidence>
<dbReference type="AlphaFoldDB" id="A0A8T5VM94"/>
<reference evidence="1" key="2">
    <citation type="submission" date="2022-04" db="EMBL/GenBank/DDBJ databases">
        <authorList>
            <person name="Bromfield E.S.P."/>
            <person name="Cloutier S."/>
        </authorList>
    </citation>
    <scope>NUCLEOTIDE SEQUENCE</scope>
    <source>
        <strain evidence="1">1S5</strain>
    </source>
</reference>
<dbReference type="EMBL" id="CP096255">
    <property type="protein sequence ID" value="UPT91259.1"/>
    <property type="molecule type" value="Genomic_DNA"/>
</dbReference>
<proteinExistence type="predicted"/>
<dbReference type="Proteomes" id="UP000551709">
    <property type="component" value="Chromosome"/>
</dbReference>
<reference evidence="1" key="1">
    <citation type="journal article" date="2017" name="Syst. Appl. Microbiol.">
        <title>Soybeans inoculated with root zone soils of Canadian native legumes harbour diverse and novel Bradyrhizobium spp. that possess agricultural potential.</title>
        <authorList>
            <person name="Bromfield E.S.P."/>
            <person name="Cloutier S."/>
            <person name="Tambong J.T."/>
            <person name="Tran Thi T.V."/>
        </authorList>
    </citation>
    <scope>NUCLEOTIDE SEQUENCE</scope>
    <source>
        <strain evidence="1">1S5</strain>
    </source>
</reference>
<protein>
    <submittedName>
        <fullName evidence="1">Uncharacterized protein</fullName>
    </submittedName>
</protein>
<name>A0A8T5VM94_9BRAD</name>
<sequence>MPLALASSRSFFRRVRGIAVPPAILRIETAGEEHEATELIDQVLRGRRPDILPSWAIEPALSSSMATRTRTRGHAIERQLDWTVENRRYPAKPPLPLNGRIPSQDVLNGAGRNFCQIGPD</sequence>
<gene>
    <name evidence="1" type="ORF">HAP41_0000021445</name>
</gene>
<dbReference type="RefSeq" id="WP_166050421.1">
    <property type="nucleotide sequence ID" value="NZ_CP096255.1"/>
</dbReference>